<dbReference type="SMART" id="SM00054">
    <property type="entry name" value="EFh"/>
    <property type="match status" value="4"/>
</dbReference>
<feature type="domain" description="Protein kinase" evidence="17">
    <location>
        <begin position="55"/>
        <end position="308"/>
    </location>
</feature>
<dbReference type="GeneID" id="7835637"/>
<dbReference type="GO" id="GO:0004674">
    <property type="term" value="F:protein serine/threonine kinase activity"/>
    <property type="evidence" value="ECO:0007669"/>
    <property type="project" value="UniProtKB-KW"/>
</dbReference>
<dbReference type="Gene3D" id="1.10.238.10">
    <property type="entry name" value="EF-hand"/>
    <property type="match status" value="1"/>
</dbReference>
<feature type="domain" description="EF-hand" evidence="18">
    <location>
        <begin position="373"/>
        <end position="408"/>
    </location>
</feature>
<feature type="binding site" evidence="15">
    <location>
        <position position="84"/>
    </location>
    <ligand>
        <name>ATP</name>
        <dbReference type="ChEBI" id="CHEBI:30616"/>
    </ligand>
</feature>
<keyword evidence="9 19" id="KW-0418">Kinase</keyword>
<feature type="domain" description="EF-hand" evidence="18">
    <location>
        <begin position="493"/>
        <end position="528"/>
    </location>
</feature>
<evidence type="ECO:0000256" key="12">
    <source>
        <dbReference type="ARBA" id="ARBA00024334"/>
    </source>
</evidence>
<dbReference type="OMA" id="GTAYACK"/>
<evidence type="ECO:0000256" key="1">
    <source>
        <dbReference type="ARBA" id="ARBA00001946"/>
    </source>
</evidence>
<organism evidence="19 20">
    <name type="scientific">Tetrahymena thermophila (strain SB210)</name>
    <dbReference type="NCBI Taxonomy" id="312017"/>
    <lineage>
        <taxon>Eukaryota</taxon>
        <taxon>Sar</taxon>
        <taxon>Alveolata</taxon>
        <taxon>Ciliophora</taxon>
        <taxon>Intramacronucleata</taxon>
        <taxon>Oligohymenophorea</taxon>
        <taxon>Hymenostomatida</taxon>
        <taxon>Tetrahymenina</taxon>
        <taxon>Tetrahymenidae</taxon>
        <taxon>Tetrahymena</taxon>
    </lineage>
</organism>
<feature type="region of interest" description="Disordered" evidence="16">
    <location>
        <begin position="1"/>
        <end position="20"/>
    </location>
</feature>
<dbReference type="OrthoDB" id="40902at2759"/>
<evidence type="ECO:0000256" key="5">
    <source>
        <dbReference type="ARBA" id="ARBA00022679"/>
    </source>
</evidence>
<evidence type="ECO:0000256" key="8">
    <source>
        <dbReference type="ARBA" id="ARBA00022741"/>
    </source>
</evidence>
<evidence type="ECO:0000256" key="2">
    <source>
        <dbReference type="ARBA" id="ARBA00011245"/>
    </source>
</evidence>
<comment type="similarity">
    <text evidence="12">Belongs to the protein kinase superfamily. Ser/Thr protein kinase family. CDPK subfamily.</text>
</comment>
<evidence type="ECO:0000259" key="17">
    <source>
        <dbReference type="PROSITE" id="PS50011"/>
    </source>
</evidence>
<evidence type="ECO:0000256" key="16">
    <source>
        <dbReference type="SAM" id="MobiDB-lite"/>
    </source>
</evidence>
<dbReference type="EC" id="2.7.11.1" evidence="3"/>
<dbReference type="CDD" id="cd05117">
    <property type="entry name" value="STKc_CAMK"/>
    <property type="match status" value="1"/>
</dbReference>
<dbReference type="InterPro" id="IPR018247">
    <property type="entry name" value="EF_Hand_1_Ca_BS"/>
</dbReference>
<evidence type="ECO:0000256" key="9">
    <source>
        <dbReference type="ARBA" id="ARBA00022777"/>
    </source>
</evidence>
<dbReference type="FunFam" id="1.10.510.10:FF:000571">
    <property type="entry name" value="Maternal embryonic leucine zipper kinase"/>
    <property type="match status" value="1"/>
</dbReference>
<proteinExistence type="inferred from homology"/>
<dbReference type="Pfam" id="PF13499">
    <property type="entry name" value="EF-hand_7"/>
    <property type="match status" value="2"/>
</dbReference>
<evidence type="ECO:0000256" key="6">
    <source>
        <dbReference type="ARBA" id="ARBA00022723"/>
    </source>
</evidence>
<comment type="catalytic activity">
    <reaction evidence="14">
        <text>L-seryl-[protein] + ATP = O-phospho-L-seryl-[protein] + ADP + H(+)</text>
        <dbReference type="Rhea" id="RHEA:17989"/>
        <dbReference type="Rhea" id="RHEA-COMP:9863"/>
        <dbReference type="Rhea" id="RHEA-COMP:11604"/>
        <dbReference type="ChEBI" id="CHEBI:15378"/>
        <dbReference type="ChEBI" id="CHEBI:29999"/>
        <dbReference type="ChEBI" id="CHEBI:30616"/>
        <dbReference type="ChEBI" id="CHEBI:83421"/>
        <dbReference type="ChEBI" id="CHEBI:456216"/>
        <dbReference type="EC" id="2.7.11.1"/>
    </reaction>
</comment>
<dbReference type="PROSITE" id="PS00107">
    <property type="entry name" value="PROTEIN_KINASE_ATP"/>
    <property type="match status" value="1"/>
</dbReference>
<reference evidence="20" key="1">
    <citation type="journal article" date="2006" name="PLoS Biol.">
        <title>Macronuclear genome sequence of the ciliate Tetrahymena thermophila, a model eukaryote.</title>
        <authorList>
            <person name="Eisen J.A."/>
            <person name="Coyne R.S."/>
            <person name="Wu M."/>
            <person name="Wu D."/>
            <person name="Thiagarajan M."/>
            <person name="Wortman J.R."/>
            <person name="Badger J.H."/>
            <person name="Ren Q."/>
            <person name="Amedeo P."/>
            <person name="Jones K.M."/>
            <person name="Tallon L.J."/>
            <person name="Delcher A.L."/>
            <person name="Salzberg S.L."/>
            <person name="Silva J.C."/>
            <person name="Haas B.J."/>
            <person name="Majoros W.H."/>
            <person name="Farzad M."/>
            <person name="Carlton J.M."/>
            <person name="Smith R.K. Jr."/>
            <person name="Garg J."/>
            <person name="Pearlman R.E."/>
            <person name="Karrer K.M."/>
            <person name="Sun L."/>
            <person name="Manning G."/>
            <person name="Elde N.C."/>
            <person name="Turkewitz A.P."/>
            <person name="Asai D.J."/>
            <person name="Wilkes D.E."/>
            <person name="Wang Y."/>
            <person name="Cai H."/>
            <person name="Collins K."/>
            <person name="Stewart B.A."/>
            <person name="Lee S.R."/>
            <person name="Wilamowska K."/>
            <person name="Weinberg Z."/>
            <person name="Ruzzo W.L."/>
            <person name="Wloga D."/>
            <person name="Gaertig J."/>
            <person name="Frankel J."/>
            <person name="Tsao C.-C."/>
            <person name="Gorovsky M.A."/>
            <person name="Keeling P.J."/>
            <person name="Waller R.F."/>
            <person name="Patron N.J."/>
            <person name="Cherry J.M."/>
            <person name="Stover N.A."/>
            <person name="Krieger C.J."/>
            <person name="del Toro C."/>
            <person name="Ryder H.F."/>
            <person name="Williamson S.C."/>
            <person name="Barbeau R.A."/>
            <person name="Hamilton E.P."/>
            <person name="Orias E."/>
        </authorList>
    </citation>
    <scope>NUCLEOTIDE SEQUENCE [LARGE SCALE GENOMIC DNA]</scope>
    <source>
        <strain evidence="20">SB210</strain>
    </source>
</reference>
<dbReference type="InterPro" id="IPR008271">
    <property type="entry name" value="Ser/Thr_kinase_AS"/>
</dbReference>
<evidence type="ECO:0000313" key="19">
    <source>
        <dbReference type="EMBL" id="EAR92244.1"/>
    </source>
</evidence>
<evidence type="ECO:0000256" key="15">
    <source>
        <dbReference type="PROSITE-ProRule" id="PRU10141"/>
    </source>
</evidence>
<dbReference type="EMBL" id="GG662759">
    <property type="protein sequence ID" value="EAR92244.1"/>
    <property type="molecule type" value="Genomic_DNA"/>
</dbReference>
<dbReference type="KEGG" id="tet:TTHERM_01052920"/>
<sequence length="541" mass="63841">MGCGQSQLNNTCQPRDLKDNDIGNNYKFRRQLTNRLKMQNKMFVQKNNGKIWEDYIIHNQIGQGHFGVVKKVVHKITNEERAVKIIQKSQEKAQKYSLNEIELLRSLDHPHILKIYEFYEDKNNFYVVLELLKGGELFDKISEGNMLKEKQAQEIMRQILSAIIYAHSQNVMHRDLKPENILLEVDSSDNFNIKVIDWGGAMRFEQDELYYDFFGTKLYMSPEQYQQKYNYKCDLWSIGVILFILISGESPFGDSPQTIQKNILAMKYKFNQESWHSVSQECMDLIRKLLCSQDKRLTAQQALNHPWFKLSFQEEEDPKKKYLAQLEMTRCSSVESSKHECKKNLMKLRQFNCMQKFQAAVLNFIAFKMISKKEYNYLREQFKQLDLNGDGILTKEELKTAYKQIYSKKELSQINLEEIFDQIDLDNNGVINFTEFISATMDKQNSQQKEKLLQAFNYFDQDKNGYITQDELANIIGNSQENSILNNTQEDPIFSSLWQLILEQSDKNQDGKIEFEEFEYMMNLYAESSDQQKQDIILQQK</sequence>
<comment type="cofactor">
    <cofactor evidence="1">
        <name>Mg(2+)</name>
        <dbReference type="ChEBI" id="CHEBI:18420"/>
    </cofactor>
</comment>
<evidence type="ECO:0000256" key="7">
    <source>
        <dbReference type="ARBA" id="ARBA00022737"/>
    </source>
</evidence>
<keyword evidence="4" id="KW-0723">Serine/threonine-protein kinase</keyword>
<dbReference type="SUPFAM" id="SSF56112">
    <property type="entry name" value="Protein kinase-like (PK-like)"/>
    <property type="match status" value="1"/>
</dbReference>
<feature type="domain" description="EF-hand" evidence="18">
    <location>
        <begin position="411"/>
        <end position="446"/>
    </location>
</feature>
<comment type="catalytic activity">
    <reaction evidence="13">
        <text>L-threonyl-[protein] + ATP = O-phospho-L-threonyl-[protein] + ADP + H(+)</text>
        <dbReference type="Rhea" id="RHEA:46608"/>
        <dbReference type="Rhea" id="RHEA-COMP:11060"/>
        <dbReference type="Rhea" id="RHEA-COMP:11605"/>
        <dbReference type="ChEBI" id="CHEBI:15378"/>
        <dbReference type="ChEBI" id="CHEBI:30013"/>
        <dbReference type="ChEBI" id="CHEBI:30616"/>
        <dbReference type="ChEBI" id="CHEBI:61977"/>
        <dbReference type="ChEBI" id="CHEBI:456216"/>
        <dbReference type="EC" id="2.7.11.1"/>
    </reaction>
</comment>
<feature type="domain" description="EF-hand" evidence="18">
    <location>
        <begin position="447"/>
        <end position="482"/>
    </location>
</feature>
<dbReference type="InterPro" id="IPR000719">
    <property type="entry name" value="Prot_kinase_dom"/>
</dbReference>
<evidence type="ECO:0000256" key="11">
    <source>
        <dbReference type="ARBA" id="ARBA00022840"/>
    </source>
</evidence>
<dbReference type="Proteomes" id="UP000009168">
    <property type="component" value="Unassembled WGS sequence"/>
</dbReference>
<keyword evidence="20" id="KW-1185">Reference proteome</keyword>
<dbReference type="InParanoid" id="Q235N6"/>
<evidence type="ECO:0000259" key="18">
    <source>
        <dbReference type="PROSITE" id="PS50222"/>
    </source>
</evidence>
<dbReference type="PRINTS" id="PR00450">
    <property type="entry name" value="RECOVERIN"/>
</dbReference>
<dbReference type="PANTHER" id="PTHR24349">
    <property type="entry name" value="SERINE/THREONINE-PROTEIN KINASE"/>
    <property type="match status" value="1"/>
</dbReference>
<evidence type="ECO:0000256" key="4">
    <source>
        <dbReference type="ARBA" id="ARBA00022527"/>
    </source>
</evidence>
<keyword evidence="8 15" id="KW-0547">Nucleotide-binding</keyword>
<evidence type="ECO:0000256" key="10">
    <source>
        <dbReference type="ARBA" id="ARBA00022837"/>
    </source>
</evidence>
<protein>
    <recommendedName>
        <fullName evidence="3">non-specific serine/threonine protein kinase</fullName>
        <ecNumber evidence="3">2.7.11.1</ecNumber>
    </recommendedName>
</protein>
<dbReference type="eggNOG" id="KOG0032">
    <property type="taxonomic scope" value="Eukaryota"/>
</dbReference>
<dbReference type="Pfam" id="PF00069">
    <property type="entry name" value="Pkinase"/>
    <property type="match status" value="1"/>
</dbReference>
<dbReference type="InterPro" id="IPR011009">
    <property type="entry name" value="Kinase-like_dom_sf"/>
</dbReference>
<dbReference type="GO" id="GO:0005524">
    <property type="term" value="F:ATP binding"/>
    <property type="evidence" value="ECO:0007669"/>
    <property type="project" value="UniProtKB-UniRule"/>
</dbReference>
<accession>Q235N6</accession>
<dbReference type="InterPro" id="IPR050205">
    <property type="entry name" value="CDPK_Ser/Thr_kinases"/>
</dbReference>
<evidence type="ECO:0000256" key="14">
    <source>
        <dbReference type="ARBA" id="ARBA00048679"/>
    </source>
</evidence>
<keyword evidence="7" id="KW-0677">Repeat</keyword>
<dbReference type="InterPro" id="IPR011992">
    <property type="entry name" value="EF-hand-dom_pair"/>
</dbReference>
<dbReference type="Gene3D" id="3.30.200.20">
    <property type="entry name" value="Phosphorylase Kinase, domain 1"/>
    <property type="match status" value="1"/>
</dbReference>
<dbReference type="SMART" id="SM00220">
    <property type="entry name" value="S_TKc"/>
    <property type="match status" value="1"/>
</dbReference>
<gene>
    <name evidence="19" type="ORF">TTHERM_01052920</name>
</gene>
<dbReference type="InterPro" id="IPR017441">
    <property type="entry name" value="Protein_kinase_ATP_BS"/>
</dbReference>
<dbReference type="FunFam" id="1.10.238.10:FF:000585">
    <property type="entry name" value="Calcium-dependent protein kinase-a"/>
    <property type="match status" value="1"/>
</dbReference>
<dbReference type="HOGENOM" id="CLU_000288_37_4_1"/>
<dbReference type="FunFam" id="3.30.200.20:FF:000315">
    <property type="entry name" value="Calcium-dependent protein kinase 3"/>
    <property type="match status" value="1"/>
</dbReference>
<dbReference type="SUPFAM" id="SSF47473">
    <property type="entry name" value="EF-hand"/>
    <property type="match status" value="1"/>
</dbReference>
<keyword evidence="11 15" id="KW-0067">ATP-binding</keyword>
<keyword evidence="6" id="KW-0479">Metal-binding</keyword>
<dbReference type="PROSITE" id="PS00108">
    <property type="entry name" value="PROTEIN_KINASE_ST"/>
    <property type="match status" value="1"/>
</dbReference>
<evidence type="ECO:0000256" key="13">
    <source>
        <dbReference type="ARBA" id="ARBA00047899"/>
    </source>
</evidence>
<keyword evidence="10" id="KW-0106">Calcium</keyword>
<dbReference type="GO" id="GO:0005509">
    <property type="term" value="F:calcium ion binding"/>
    <property type="evidence" value="ECO:0007669"/>
    <property type="project" value="InterPro"/>
</dbReference>
<dbReference type="RefSeq" id="XP_001012489.1">
    <property type="nucleotide sequence ID" value="XM_001012489.1"/>
</dbReference>
<keyword evidence="5" id="KW-0808">Transferase</keyword>
<evidence type="ECO:0000313" key="20">
    <source>
        <dbReference type="Proteomes" id="UP000009168"/>
    </source>
</evidence>
<evidence type="ECO:0000256" key="3">
    <source>
        <dbReference type="ARBA" id="ARBA00012513"/>
    </source>
</evidence>
<comment type="subunit">
    <text evidence="2">Monomer.</text>
</comment>
<dbReference type="AlphaFoldDB" id="Q235N6"/>
<dbReference type="PROSITE" id="PS50222">
    <property type="entry name" value="EF_HAND_2"/>
    <property type="match status" value="4"/>
</dbReference>
<dbReference type="Gene3D" id="1.10.510.10">
    <property type="entry name" value="Transferase(Phosphotransferase) domain 1"/>
    <property type="match status" value="1"/>
</dbReference>
<feature type="compositionally biased region" description="Polar residues" evidence="16">
    <location>
        <begin position="1"/>
        <end position="13"/>
    </location>
</feature>
<dbReference type="InterPro" id="IPR002048">
    <property type="entry name" value="EF_hand_dom"/>
</dbReference>
<dbReference type="PROSITE" id="PS50011">
    <property type="entry name" value="PROTEIN_KINASE_DOM"/>
    <property type="match status" value="1"/>
</dbReference>
<dbReference type="PROSITE" id="PS00018">
    <property type="entry name" value="EF_HAND_1"/>
    <property type="match status" value="4"/>
</dbReference>
<name>Q235N6_TETTS</name>